<dbReference type="EMBL" id="SMAA01000022">
    <property type="protein sequence ID" value="TCS76449.1"/>
    <property type="molecule type" value="Genomic_DNA"/>
</dbReference>
<dbReference type="SMART" id="SM00240">
    <property type="entry name" value="FHA"/>
    <property type="match status" value="1"/>
</dbReference>
<dbReference type="InterPro" id="IPR042287">
    <property type="entry name" value="FhaA_N_sf"/>
</dbReference>
<dbReference type="PANTHER" id="PTHR23308">
    <property type="entry name" value="NUCLEAR INHIBITOR OF PROTEIN PHOSPHATASE-1"/>
    <property type="match status" value="1"/>
</dbReference>
<sequence length="257" mass="29410">MKGINGAIEMSFSKMETFLEKHIEGFFNRKFASELQFAEIQKDITRIIKRNRKKVNNGFFVPNYYEVVLGNVDYGRICSRKSREMLHEYIVCTIMREDLFIDGTLLIKFRKNDKMQKGTCNVLADYKAGEENTAEVDDVEEKTIVIKKPSIKETAAMPAEHVYATLTVTAGKDADAHLDLGAQQVHIGRREENEFLLTDRNVSRLHAYIAFKKYRHILYDASSLNGTFVNGKKISTVCLKDGDVIDMGQTQMVYEVL</sequence>
<dbReference type="InterPro" id="IPR022128">
    <property type="entry name" value="FhaA_N"/>
</dbReference>
<dbReference type="SUPFAM" id="SSF49879">
    <property type="entry name" value="SMAD/FHA domain"/>
    <property type="match status" value="1"/>
</dbReference>
<dbReference type="CDD" id="cd00060">
    <property type="entry name" value="FHA"/>
    <property type="match status" value="1"/>
</dbReference>
<organism evidence="2 3">
    <name type="scientific">Pectinatus cerevisiiphilus</name>
    <dbReference type="NCBI Taxonomy" id="86956"/>
    <lineage>
        <taxon>Bacteria</taxon>
        <taxon>Bacillati</taxon>
        <taxon>Bacillota</taxon>
        <taxon>Negativicutes</taxon>
        <taxon>Selenomonadales</taxon>
        <taxon>Selenomonadaceae</taxon>
        <taxon>Pectinatus</taxon>
    </lineage>
</organism>
<gene>
    <name evidence="2" type="ORF">EDC37_12220</name>
</gene>
<name>A0A4R3K2G4_9FIRM</name>
<feature type="domain" description="FHA" evidence="1">
    <location>
        <begin position="185"/>
        <end position="234"/>
    </location>
</feature>
<dbReference type="InterPro" id="IPR000253">
    <property type="entry name" value="FHA_dom"/>
</dbReference>
<accession>A0A4R3K2G4</accession>
<dbReference type="RefSeq" id="WP_132551381.1">
    <property type="nucleotide sequence ID" value="NZ_SMAA01000022.1"/>
</dbReference>
<dbReference type="InterPro" id="IPR008984">
    <property type="entry name" value="SMAD_FHA_dom_sf"/>
</dbReference>
<dbReference type="Gene3D" id="2.60.200.20">
    <property type="match status" value="1"/>
</dbReference>
<reference evidence="2 3" key="1">
    <citation type="submission" date="2019-03" db="EMBL/GenBank/DDBJ databases">
        <title>Genomic Encyclopedia of Type Strains, Phase IV (KMG-IV): sequencing the most valuable type-strain genomes for metagenomic binning, comparative biology and taxonomic classification.</title>
        <authorList>
            <person name="Goeker M."/>
        </authorList>
    </citation>
    <scope>NUCLEOTIDE SEQUENCE [LARGE SCALE GENOMIC DNA]</scope>
    <source>
        <strain evidence="2 3">DSM 20467</strain>
    </source>
</reference>
<proteinExistence type="predicted"/>
<comment type="caution">
    <text evidence="2">The sequence shown here is derived from an EMBL/GenBank/DDBJ whole genome shotgun (WGS) entry which is preliminary data.</text>
</comment>
<dbReference type="Proteomes" id="UP000295188">
    <property type="component" value="Unassembled WGS sequence"/>
</dbReference>
<keyword evidence="3" id="KW-1185">Reference proteome</keyword>
<dbReference type="PROSITE" id="PS50006">
    <property type="entry name" value="FHA_DOMAIN"/>
    <property type="match status" value="1"/>
</dbReference>
<dbReference type="InterPro" id="IPR050923">
    <property type="entry name" value="Cell_Proc_Reg/RNA_Proc"/>
</dbReference>
<dbReference type="OrthoDB" id="9816434at2"/>
<evidence type="ECO:0000313" key="3">
    <source>
        <dbReference type="Proteomes" id="UP000295188"/>
    </source>
</evidence>
<dbReference type="Pfam" id="PF12401">
    <property type="entry name" value="FhaA_N"/>
    <property type="match status" value="1"/>
</dbReference>
<protein>
    <submittedName>
        <fullName evidence="2">Type III secretion system (T3SS) inner membrane Yop/YscD-like protein</fullName>
    </submittedName>
</protein>
<dbReference type="Pfam" id="PF00498">
    <property type="entry name" value="FHA"/>
    <property type="match status" value="1"/>
</dbReference>
<evidence type="ECO:0000259" key="1">
    <source>
        <dbReference type="PROSITE" id="PS50006"/>
    </source>
</evidence>
<evidence type="ECO:0000313" key="2">
    <source>
        <dbReference type="EMBL" id="TCS76449.1"/>
    </source>
</evidence>
<dbReference type="AlphaFoldDB" id="A0A4R3K2G4"/>
<dbReference type="Gene3D" id="3.30.2320.60">
    <property type="entry name" value="FhaA, phosphopeptide-binding domain (DUF3662)"/>
    <property type="match status" value="1"/>
</dbReference>